<dbReference type="GO" id="GO:0016491">
    <property type="term" value="F:oxidoreductase activity"/>
    <property type="evidence" value="ECO:0007669"/>
    <property type="project" value="InterPro"/>
</dbReference>
<reference evidence="2 3" key="1">
    <citation type="submission" date="2019-02" db="EMBL/GenBank/DDBJ databases">
        <title>Prokaryotic population dynamics and viral predation in marine succession experiment using metagenomics: the confinement effect.</title>
        <authorList>
            <person name="Haro-Moreno J.M."/>
            <person name="Rodriguez-Valera F."/>
            <person name="Lopez-Perez M."/>
        </authorList>
    </citation>
    <scope>NUCLEOTIDE SEQUENCE [LARGE SCALE GENOMIC DNA]</scope>
    <source>
        <strain evidence="2">MED-G159</strain>
    </source>
</reference>
<dbReference type="Gene3D" id="3.40.30.10">
    <property type="entry name" value="Glutaredoxin"/>
    <property type="match status" value="1"/>
</dbReference>
<dbReference type="Pfam" id="PF08534">
    <property type="entry name" value="Redoxin"/>
    <property type="match status" value="1"/>
</dbReference>
<dbReference type="PANTHER" id="PTHR42852">
    <property type="entry name" value="THIOL:DISULFIDE INTERCHANGE PROTEIN DSBE"/>
    <property type="match status" value="1"/>
</dbReference>
<organism evidence="2 3">
    <name type="scientific">SAR86 cluster bacterium</name>
    <dbReference type="NCBI Taxonomy" id="2030880"/>
    <lineage>
        <taxon>Bacteria</taxon>
        <taxon>Pseudomonadati</taxon>
        <taxon>Pseudomonadota</taxon>
        <taxon>Gammaproteobacteria</taxon>
        <taxon>SAR86 cluster</taxon>
    </lineage>
</organism>
<sequence>MRLLGILFLSLSVLTSCQRTDFSFTDGSGATFNGYKDEILFVNIWADWCPPCIIEFKYFNEINEKDDVSVVGYHFDQFDSLQDEEVNKLIKKFGITFLNLKNDPRDIWGIELPENVPTTYVIKNNEVVEIITTPITLEDLENTTSNLLNF</sequence>
<evidence type="ECO:0000313" key="3">
    <source>
        <dbReference type="Proteomes" id="UP000315825"/>
    </source>
</evidence>
<evidence type="ECO:0000313" key="2">
    <source>
        <dbReference type="EMBL" id="RZO26809.1"/>
    </source>
</evidence>
<evidence type="ECO:0000259" key="1">
    <source>
        <dbReference type="PROSITE" id="PS51352"/>
    </source>
</evidence>
<dbReference type="AlphaFoldDB" id="A0A520N022"/>
<dbReference type="InterPro" id="IPR013766">
    <property type="entry name" value="Thioredoxin_domain"/>
</dbReference>
<proteinExistence type="predicted"/>
<name>A0A520N022_9GAMM</name>
<dbReference type="InterPro" id="IPR036249">
    <property type="entry name" value="Thioredoxin-like_sf"/>
</dbReference>
<gene>
    <name evidence="2" type="ORF">EVA92_01235</name>
</gene>
<dbReference type="PROSITE" id="PS51352">
    <property type="entry name" value="THIOREDOXIN_2"/>
    <property type="match status" value="1"/>
</dbReference>
<dbReference type="SUPFAM" id="SSF52833">
    <property type="entry name" value="Thioredoxin-like"/>
    <property type="match status" value="1"/>
</dbReference>
<comment type="caution">
    <text evidence="2">The sequence shown here is derived from an EMBL/GenBank/DDBJ whole genome shotgun (WGS) entry which is preliminary data.</text>
</comment>
<dbReference type="InterPro" id="IPR013740">
    <property type="entry name" value="Redoxin"/>
</dbReference>
<protein>
    <submittedName>
        <fullName evidence="2">TlpA family protein disulfide reductase</fullName>
    </submittedName>
</protein>
<accession>A0A520N022</accession>
<feature type="domain" description="Thioredoxin" evidence="1">
    <location>
        <begin position="13"/>
        <end position="149"/>
    </location>
</feature>
<dbReference type="InterPro" id="IPR050553">
    <property type="entry name" value="Thioredoxin_ResA/DsbE_sf"/>
</dbReference>
<dbReference type="PANTHER" id="PTHR42852:SF13">
    <property type="entry name" value="PROTEIN DIPZ"/>
    <property type="match status" value="1"/>
</dbReference>
<dbReference type="EMBL" id="SHBE01000002">
    <property type="protein sequence ID" value="RZO26809.1"/>
    <property type="molecule type" value="Genomic_DNA"/>
</dbReference>
<dbReference type="Proteomes" id="UP000315825">
    <property type="component" value="Unassembled WGS sequence"/>
</dbReference>
<dbReference type="PROSITE" id="PS51257">
    <property type="entry name" value="PROKAR_LIPOPROTEIN"/>
    <property type="match status" value="1"/>
</dbReference>
<dbReference type="CDD" id="cd02966">
    <property type="entry name" value="TlpA_like_family"/>
    <property type="match status" value="1"/>
</dbReference>